<sequence>MGPMVKNVLDHLMKKDKGLEENERDRQWEGWLDSHLGWCEWKALASAHECAFIWLPKLEKLEKENTNHPMERGPRLSSSPNQFGISLKTMEQTRLQAKVTRLQADRTEAYDPNTDPSNPQKLFEKITKLEGFNVYKDQLEEEEELDLKMKEVEHQQPFLFHDLQRNPNDVQKRIVLYDKDQDEKTVETYVKAIKTINPKKATANFDQILVNFAKRSEESG</sequence>
<evidence type="ECO:0000313" key="1">
    <source>
        <dbReference type="EMBL" id="EGG12479.1"/>
    </source>
</evidence>
<evidence type="ECO:0000313" key="2">
    <source>
        <dbReference type="Proteomes" id="UP000001072"/>
    </source>
</evidence>
<dbReference type="Proteomes" id="UP000001072">
    <property type="component" value="Unassembled WGS sequence"/>
</dbReference>
<dbReference type="AlphaFoldDB" id="F4R6D6"/>
<dbReference type="VEuPathDB" id="FungiDB:MELLADRAFT_101602"/>
<dbReference type="RefSeq" id="XP_007404854.1">
    <property type="nucleotide sequence ID" value="XM_007404792.1"/>
</dbReference>
<protein>
    <submittedName>
        <fullName evidence="1">Uncharacterized protein</fullName>
    </submittedName>
</protein>
<dbReference type="STRING" id="747676.F4R6D6"/>
<accession>F4R6D6</accession>
<dbReference type="HOGENOM" id="CLU_1256269_0_0_1"/>
<name>F4R6D6_MELLP</name>
<gene>
    <name evidence="1" type="ORF">MELLADRAFT_101602</name>
</gene>
<organism evidence="2">
    <name type="scientific">Melampsora larici-populina (strain 98AG31 / pathotype 3-4-7)</name>
    <name type="common">Poplar leaf rust fungus</name>
    <dbReference type="NCBI Taxonomy" id="747676"/>
    <lineage>
        <taxon>Eukaryota</taxon>
        <taxon>Fungi</taxon>
        <taxon>Dikarya</taxon>
        <taxon>Basidiomycota</taxon>
        <taxon>Pucciniomycotina</taxon>
        <taxon>Pucciniomycetes</taxon>
        <taxon>Pucciniales</taxon>
        <taxon>Melampsoraceae</taxon>
        <taxon>Melampsora</taxon>
    </lineage>
</organism>
<dbReference type="EMBL" id="GL883091">
    <property type="protein sequence ID" value="EGG12479.1"/>
    <property type="molecule type" value="Genomic_DNA"/>
</dbReference>
<reference evidence="2" key="1">
    <citation type="journal article" date="2011" name="Proc. Natl. Acad. Sci. U.S.A.">
        <title>Obligate biotrophy features unraveled by the genomic analysis of rust fungi.</title>
        <authorList>
            <person name="Duplessis S."/>
            <person name="Cuomo C.A."/>
            <person name="Lin Y.-C."/>
            <person name="Aerts A."/>
            <person name="Tisserant E."/>
            <person name="Veneault-Fourrey C."/>
            <person name="Joly D.L."/>
            <person name="Hacquard S."/>
            <person name="Amselem J."/>
            <person name="Cantarel B.L."/>
            <person name="Chiu R."/>
            <person name="Coutinho P.M."/>
            <person name="Feau N."/>
            <person name="Field M."/>
            <person name="Frey P."/>
            <person name="Gelhaye E."/>
            <person name="Goldberg J."/>
            <person name="Grabherr M.G."/>
            <person name="Kodira C.D."/>
            <person name="Kohler A."/>
            <person name="Kuees U."/>
            <person name="Lindquist E.A."/>
            <person name="Lucas S.M."/>
            <person name="Mago R."/>
            <person name="Mauceli E."/>
            <person name="Morin E."/>
            <person name="Murat C."/>
            <person name="Pangilinan J.L."/>
            <person name="Park R."/>
            <person name="Pearson M."/>
            <person name="Quesneville H."/>
            <person name="Rouhier N."/>
            <person name="Sakthikumar S."/>
            <person name="Salamov A.A."/>
            <person name="Schmutz J."/>
            <person name="Selles B."/>
            <person name="Shapiro H."/>
            <person name="Tanguay P."/>
            <person name="Tuskan G.A."/>
            <person name="Henrissat B."/>
            <person name="Van de Peer Y."/>
            <person name="Rouze P."/>
            <person name="Ellis J.G."/>
            <person name="Dodds P.N."/>
            <person name="Schein J.E."/>
            <person name="Zhong S."/>
            <person name="Hamelin R.C."/>
            <person name="Grigoriev I.V."/>
            <person name="Szabo L.J."/>
            <person name="Martin F."/>
        </authorList>
    </citation>
    <scope>NUCLEOTIDE SEQUENCE [LARGE SCALE GENOMIC DNA]</scope>
    <source>
        <strain evidence="2">98AG31 / pathotype 3-4-7</strain>
    </source>
</reference>
<dbReference type="OrthoDB" id="10067343at2759"/>
<dbReference type="GeneID" id="18921408"/>
<proteinExistence type="predicted"/>
<keyword evidence="2" id="KW-1185">Reference proteome</keyword>
<dbReference type="InParanoid" id="F4R6D6"/>
<dbReference type="KEGG" id="mlr:MELLADRAFT_101602"/>